<dbReference type="EMBL" id="HADY01017380">
    <property type="protein sequence ID" value="SBP55865.1"/>
    <property type="molecule type" value="Transcribed_RNA"/>
</dbReference>
<feature type="region of interest" description="Disordered" evidence="1">
    <location>
        <begin position="41"/>
        <end position="70"/>
    </location>
</feature>
<keyword evidence="2" id="KW-1133">Transmembrane helix</keyword>
<evidence type="ECO:0000313" key="3">
    <source>
        <dbReference type="EMBL" id="SBP55865.1"/>
    </source>
</evidence>
<keyword evidence="2" id="KW-0472">Membrane</keyword>
<feature type="compositionally biased region" description="Polar residues" evidence="1">
    <location>
        <begin position="56"/>
        <end position="70"/>
    </location>
</feature>
<proteinExistence type="predicted"/>
<gene>
    <name evidence="3" type="primary">SI:CH211-102C2.4</name>
</gene>
<feature type="transmembrane region" description="Helical" evidence="2">
    <location>
        <begin position="6"/>
        <end position="25"/>
    </location>
</feature>
<accession>A0A1A8ANS6</accession>
<evidence type="ECO:0000256" key="2">
    <source>
        <dbReference type="SAM" id="Phobius"/>
    </source>
</evidence>
<evidence type="ECO:0000256" key="1">
    <source>
        <dbReference type="SAM" id="MobiDB-lite"/>
    </source>
</evidence>
<organism evidence="3">
    <name type="scientific">Nothobranchius furzeri</name>
    <name type="common">Turquoise killifish</name>
    <dbReference type="NCBI Taxonomy" id="105023"/>
    <lineage>
        <taxon>Eukaryota</taxon>
        <taxon>Metazoa</taxon>
        <taxon>Chordata</taxon>
        <taxon>Craniata</taxon>
        <taxon>Vertebrata</taxon>
        <taxon>Euteleostomi</taxon>
        <taxon>Actinopterygii</taxon>
        <taxon>Neopterygii</taxon>
        <taxon>Teleostei</taxon>
        <taxon>Neoteleostei</taxon>
        <taxon>Acanthomorphata</taxon>
        <taxon>Ovalentaria</taxon>
        <taxon>Atherinomorphae</taxon>
        <taxon>Cyprinodontiformes</taxon>
        <taxon>Nothobranchiidae</taxon>
        <taxon>Nothobranchius</taxon>
    </lineage>
</organism>
<protein>
    <submittedName>
        <fullName evidence="3">Si:ch211-102c2.4</fullName>
    </submittedName>
</protein>
<name>A0A1A8ANS6_NOTFU</name>
<feature type="non-terminal residue" evidence="3">
    <location>
        <position position="1"/>
    </location>
</feature>
<dbReference type="AlphaFoldDB" id="A0A1A8ANS6"/>
<keyword evidence="2" id="KW-0812">Transmembrane</keyword>
<reference evidence="3" key="1">
    <citation type="submission" date="2016-05" db="EMBL/GenBank/DDBJ databases">
        <authorList>
            <person name="Lavstsen T."/>
            <person name="Jespersen J.S."/>
        </authorList>
    </citation>
    <scope>NUCLEOTIDE SEQUENCE</scope>
    <source>
        <tissue evidence="3">Brain</tissue>
    </source>
</reference>
<sequence>SAAFIWSFARWVLLPLLPMTTIIIYTCSKAKVQRCCTKRAEEPVSGSLADPESADQLVSSPEVVTTRSEV</sequence>
<reference evidence="3" key="2">
    <citation type="submission" date="2016-06" db="EMBL/GenBank/DDBJ databases">
        <title>The genome of a short-lived fish provides insights into sex chromosome evolution and the genetic control of aging.</title>
        <authorList>
            <person name="Reichwald K."/>
            <person name="Felder M."/>
            <person name="Petzold A."/>
            <person name="Koch P."/>
            <person name="Groth M."/>
            <person name="Platzer M."/>
        </authorList>
    </citation>
    <scope>NUCLEOTIDE SEQUENCE</scope>
    <source>
        <tissue evidence="3">Brain</tissue>
    </source>
</reference>